<proteinExistence type="predicted"/>
<dbReference type="eggNOG" id="KOG2094">
    <property type="taxonomic scope" value="Eukaryota"/>
</dbReference>
<evidence type="ECO:0000313" key="2">
    <source>
        <dbReference type="RefSeq" id="XP_010246299.1"/>
    </source>
</evidence>
<keyword evidence="1" id="KW-1185">Reference proteome</keyword>
<sequence>MSEIMESSKTQNLNLQLQTLGPLFRITAINLETKRELGRAKGLIRLWLGGKILHLDSIRLGRETLSMERSTYGIGLLIGVVAVRFGYDCGCRTEELLAINDTNLYHSRFYKRIRFKAVHEVTGSSMGDLAHMLVWGGKGARMDADIEELLIKWGTRFKARS</sequence>
<dbReference type="OMA" id="PFGILHM"/>
<dbReference type="RefSeq" id="XP_010246299.1">
    <property type="nucleotide sequence ID" value="XM_010247997.2"/>
</dbReference>
<dbReference type="PANTHER" id="PTHR36897">
    <property type="entry name" value="OS10G0351100-LIKE PROTEIN"/>
    <property type="match status" value="1"/>
</dbReference>
<dbReference type="Proteomes" id="UP000189703">
    <property type="component" value="Unplaced"/>
</dbReference>
<evidence type="ECO:0000313" key="1">
    <source>
        <dbReference type="Proteomes" id="UP000189703"/>
    </source>
</evidence>
<protein>
    <submittedName>
        <fullName evidence="2">Uncharacterized protein LOC104589622</fullName>
    </submittedName>
</protein>
<name>A0A1U7ZFK7_NELNU</name>
<gene>
    <name evidence="2" type="primary">LOC104589622</name>
</gene>
<accession>A0A1U7ZFK7</accession>
<organism evidence="1 2">
    <name type="scientific">Nelumbo nucifera</name>
    <name type="common">Sacred lotus</name>
    <dbReference type="NCBI Taxonomy" id="4432"/>
    <lineage>
        <taxon>Eukaryota</taxon>
        <taxon>Viridiplantae</taxon>
        <taxon>Streptophyta</taxon>
        <taxon>Embryophyta</taxon>
        <taxon>Tracheophyta</taxon>
        <taxon>Spermatophyta</taxon>
        <taxon>Magnoliopsida</taxon>
        <taxon>Proteales</taxon>
        <taxon>Nelumbonaceae</taxon>
        <taxon>Nelumbo</taxon>
    </lineage>
</organism>
<dbReference type="KEGG" id="nnu:104589622"/>
<dbReference type="STRING" id="4432.A0A1U7ZFK7"/>
<dbReference type="AlphaFoldDB" id="A0A1U7ZFK7"/>
<dbReference type="PANTHER" id="PTHR36897:SF2">
    <property type="entry name" value="OS10G0350800 PROTEIN"/>
    <property type="match status" value="1"/>
</dbReference>
<reference evidence="2" key="1">
    <citation type="submission" date="2025-08" db="UniProtKB">
        <authorList>
            <consortium name="RefSeq"/>
        </authorList>
    </citation>
    <scope>IDENTIFICATION</scope>
</reference>
<dbReference type="GeneID" id="104589622"/>
<dbReference type="OrthoDB" id="445361at2759"/>